<comment type="caution">
    <text evidence="2">The sequence shown here is derived from an EMBL/GenBank/DDBJ whole genome shotgun (WGS) entry which is preliminary data.</text>
</comment>
<dbReference type="Gene3D" id="3.20.20.450">
    <property type="entry name" value="EAL domain"/>
    <property type="match status" value="1"/>
</dbReference>
<gene>
    <name evidence="2" type="ORF">OGZ51_06970</name>
</gene>
<dbReference type="SUPFAM" id="SSF141868">
    <property type="entry name" value="EAL domain-like"/>
    <property type="match status" value="1"/>
</dbReference>
<dbReference type="InterPro" id="IPR001633">
    <property type="entry name" value="EAL_dom"/>
</dbReference>
<reference evidence="2" key="1">
    <citation type="submission" date="2022-10" db="EMBL/GenBank/DDBJ databases">
        <authorList>
            <person name="Turner M.S."/>
            <person name="Huang W."/>
        </authorList>
    </citation>
    <scope>NUCLEOTIDE SEQUENCE</scope>
    <source>
        <strain evidence="2">3</strain>
    </source>
</reference>
<name>A0A9X4NPA7_9LACT</name>
<dbReference type="EMBL" id="JAOWLY010000006">
    <property type="protein sequence ID" value="MDG4983881.1"/>
    <property type="molecule type" value="Genomic_DNA"/>
</dbReference>
<proteinExistence type="predicted"/>
<evidence type="ECO:0000313" key="3">
    <source>
        <dbReference type="Proteomes" id="UP001152614"/>
    </source>
</evidence>
<organism evidence="2 3">
    <name type="scientific">Lactococcus lactis</name>
    <dbReference type="NCBI Taxonomy" id="1358"/>
    <lineage>
        <taxon>Bacteria</taxon>
        <taxon>Bacillati</taxon>
        <taxon>Bacillota</taxon>
        <taxon>Bacilli</taxon>
        <taxon>Lactobacillales</taxon>
        <taxon>Streptococcaceae</taxon>
        <taxon>Lactococcus</taxon>
    </lineage>
</organism>
<dbReference type="AlphaFoldDB" id="A0A9X4NPA7"/>
<evidence type="ECO:0000259" key="1">
    <source>
        <dbReference type="PROSITE" id="PS50883"/>
    </source>
</evidence>
<sequence>MLDKYHHFCFFKQRIVRKKGSQKIIKEDEYELLLRCKRGETYVFPGKELGEAMVDRLEHKQYLKKIERLLEGVLLNNSEIYSINIDPQELCYEETFHLFEHFKKENQRLKIELTEHLPYKREGAYGDVCFLEHVTRLYELGYEIVLDDFLSGVNGIDQLIKLSPFISRVKISKLIFNKSVCDSTFCAFIYEMSQLIQEINPKLSLVIEAEENAEMIEKLSDAWAYQTYYFDQPSKVN</sequence>
<protein>
    <submittedName>
        <fullName evidence="2">EAL domain-containing protein</fullName>
    </submittedName>
</protein>
<dbReference type="Pfam" id="PF00563">
    <property type="entry name" value="EAL"/>
    <property type="match status" value="1"/>
</dbReference>
<feature type="domain" description="EAL" evidence="1">
    <location>
        <begin position="1"/>
        <end position="237"/>
    </location>
</feature>
<dbReference type="PROSITE" id="PS50883">
    <property type="entry name" value="EAL"/>
    <property type="match status" value="1"/>
</dbReference>
<reference evidence="2" key="2">
    <citation type="journal article" date="2023" name="Food Microbiol.">
        <title>Evaluation of the fermentation potential of lactic acid bacteria isolated from herbs, fruits and vegetables as starter cultures in nut-based milk alternatives.</title>
        <authorList>
            <person name="Huang W."/>
            <person name="Dong A."/>
            <person name="Pham H.T."/>
            <person name="Zhou C."/>
            <person name="Huo Z."/>
            <person name="Watjen A.P."/>
            <person name="Prakash S."/>
            <person name="Bang-Berthelsen C.H."/>
            <person name="Turner M.S."/>
        </authorList>
    </citation>
    <scope>NUCLEOTIDE SEQUENCE</scope>
    <source>
        <strain evidence="2">3</strain>
    </source>
</reference>
<evidence type="ECO:0000313" key="2">
    <source>
        <dbReference type="EMBL" id="MDG4983881.1"/>
    </source>
</evidence>
<dbReference type="Proteomes" id="UP001152614">
    <property type="component" value="Unassembled WGS sequence"/>
</dbReference>
<dbReference type="InterPro" id="IPR035919">
    <property type="entry name" value="EAL_sf"/>
</dbReference>
<accession>A0A9X4NPA7</accession>